<dbReference type="PATRIC" id="fig|1121877.4.peg.1961"/>
<proteinExistence type="predicted"/>
<dbReference type="GeneID" id="78372915"/>
<dbReference type="InterPro" id="IPR011518">
    <property type="entry name" value="Transposase_36"/>
</dbReference>
<accession>A0A0D8FUA5</accession>
<reference evidence="2 3" key="1">
    <citation type="submission" date="2015-01" db="EMBL/GenBank/DDBJ databases">
        <title>Draft genome of the acidophilic iron oxidizer Ferrimicrobium acidiphilum strain T23.</title>
        <authorList>
            <person name="Poehlein A."/>
            <person name="Eisen S."/>
            <person name="Schloemann M."/>
            <person name="Johnson B.D."/>
            <person name="Daniel R."/>
            <person name="Muehling M."/>
        </authorList>
    </citation>
    <scope>NUCLEOTIDE SEQUENCE [LARGE SCALE GENOMIC DNA]</scope>
    <source>
        <strain evidence="2 3">T23</strain>
    </source>
</reference>
<keyword evidence="3" id="KW-1185">Reference proteome</keyword>
<evidence type="ECO:0000256" key="1">
    <source>
        <dbReference type="SAM" id="MobiDB-lite"/>
    </source>
</evidence>
<feature type="region of interest" description="Disordered" evidence="1">
    <location>
        <begin position="68"/>
        <end position="88"/>
    </location>
</feature>
<comment type="caution">
    <text evidence="2">The sequence shown here is derived from an EMBL/GenBank/DDBJ whole genome shotgun (WGS) entry which is preliminary data.</text>
</comment>
<dbReference type="AlphaFoldDB" id="A0A0D8FUA5"/>
<organism evidence="2 3">
    <name type="scientific">Ferrimicrobium acidiphilum DSM 19497</name>
    <dbReference type="NCBI Taxonomy" id="1121877"/>
    <lineage>
        <taxon>Bacteria</taxon>
        <taxon>Bacillati</taxon>
        <taxon>Actinomycetota</taxon>
        <taxon>Acidimicrobiia</taxon>
        <taxon>Acidimicrobiales</taxon>
        <taxon>Acidimicrobiaceae</taxon>
        <taxon>Ferrimicrobium</taxon>
    </lineage>
</organism>
<dbReference type="NCBIfam" id="NF033519">
    <property type="entry name" value="transpos_ISAzo13"/>
    <property type="match status" value="1"/>
</dbReference>
<dbReference type="STRING" id="1121877.FEAC_17660"/>
<dbReference type="Pfam" id="PF07592">
    <property type="entry name" value="DDE_Tnp_ISAZ013"/>
    <property type="match status" value="1"/>
</dbReference>
<dbReference type="EMBL" id="JXUW01000015">
    <property type="protein sequence ID" value="KJE76539.1"/>
    <property type="molecule type" value="Genomic_DNA"/>
</dbReference>
<evidence type="ECO:0000313" key="3">
    <source>
        <dbReference type="Proteomes" id="UP000032336"/>
    </source>
</evidence>
<protein>
    <submittedName>
        <fullName evidence="2">Rhodopirellula transposase</fullName>
    </submittedName>
</protein>
<evidence type="ECO:0000313" key="2">
    <source>
        <dbReference type="EMBL" id="KJE76539.1"/>
    </source>
</evidence>
<dbReference type="Proteomes" id="UP000032336">
    <property type="component" value="Unassembled WGS sequence"/>
</dbReference>
<gene>
    <name evidence="2" type="ORF">FEAC_17660</name>
</gene>
<sequence>MAIDAATLEAVGRRIESLWPQLNERQRRALLGVEARELGWGGVSAVARVAGVARSTVTTAVAELERSDVLEPGRSRRSGGGRKSTTVADPGLAAALDALVDPATRGDPMSPLRWTAKSTLSLAEALSASGHPVSDQTVAALLRDAGYSLQANAKVREGRQHPDRDAQFRHIHDTGRRFLRAKDPMVSVDAKKKELVGAEPGYKNGGREWEPKDGPVRVGTHDFPDPAVPYGVYDVGANTGWVSVGSDGDTAAFAVETLRRWWFGVGKVRYPKSKRLLVCADAGGSNGYRLRLRKRELAQLATETGLSITVCHFPPGTSKWNRIEHRLFAHITMNWRGRPLTSHEVVIELIGATTTRAGLTVHAEADTNSYPRKIKISDAEMAMVNRQIKPDAFHGEWNYTIRPAK</sequence>
<name>A0A0D8FUA5_9ACTN</name>
<dbReference type="RefSeq" id="WP_052566085.1">
    <property type="nucleotide sequence ID" value="NZ_JXUW01000015.1"/>
</dbReference>